<evidence type="ECO:0000256" key="3">
    <source>
        <dbReference type="ARBA" id="ARBA00022801"/>
    </source>
</evidence>
<proteinExistence type="inferred from homology"/>
<dbReference type="CDD" id="cd16343">
    <property type="entry name" value="LMWPTP"/>
    <property type="match status" value="1"/>
</dbReference>
<dbReference type="EC" id="3.1.3.48" evidence="2"/>
<dbReference type="InterPro" id="IPR017867">
    <property type="entry name" value="Tyr_phospatase_low_mol_wt"/>
</dbReference>
<keyword evidence="4" id="KW-0904">Protein phosphatase</keyword>
<evidence type="ECO:0000256" key="4">
    <source>
        <dbReference type="ARBA" id="ARBA00022912"/>
    </source>
</evidence>
<evidence type="ECO:0000256" key="2">
    <source>
        <dbReference type="ARBA" id="ARBA00013064"/>
    </source>
</evidence>
<feature type="domain" description="Phosphotyrosine protein phosphatase I" evidence="6">
    <location>
        <begin position="3"/>
        <end position="150"/>
    </location>
</feature>
<evidence type="ECO:0000256" key="5">
    <source>
        <dbReference type="PIRSR" id="PIRSR617867-1"/>
    </source>
</evidence>
<reference evidence="7 8" key="1">
    <citation type="submission" date="2020-08" db="EMBL/GenBank/DDBJ databases">
        <title>Genomic Encyclopedia of Type Strains, Phase IV (KMG-IV): sequencing the most valuable type-strain genomes for metagenomic binning, comparative biology and taxonomic classification.</title>
        <authorList>
            <person name="Goeker M."/>
        </authorList>
    </citation>
    <scope>NUCLEOTIDE SEQUENCE [LARGE SCALE GENOMIC DNA]</scope>
    <source>
        <strain evidence="7 8">DSM 45385</strain>
    </source>
</reference>
<organism evidence="7 8">
    <name type="scientific">Nonomuraea endophytica</name>
    <dbReference type="NCBI Taxonomy" id="714136"/>
    <lineage>
        <taxon>Bacteria</taxon>
        <taxon>Bacillati</taxon>
        <taxon>Actinomycetota</taxon>
        <taxon>Actinomycetes</taxon>
        <taxon>Streptosporangiales</taxon>
        <taxon>Streptosporangiaceae</taxon>
        <taxon>Nonomuraea</taxon>
    </lineage>
</organism>
<evidence type="ECO:0000313" key="8">
    <source>
        <dbReference type="Proteomes" id="UP000568380"/>
    </source>
</evidence>
<dbReference type="Gene3D" id="3.40.50.2300">
    <property type="match status" value="1"/>
</dbReference>
<dbReference type="SMART" id="SM00226">
    <property type="entry name" value="LMWPc"/>
    <property type="match status" value="1"/>
</dbReference>
<comment type="caution">
    <text evidence="7">The sequence shown here is derived from an EMBL/GenBank/DDBJ whole genome shotgun (WGS) entry which is preliminary data.</text>
</comment>
<evidence type="ECO:0000259" key="6">
    <source>
        <dbReference type="SMART" id="SM00226"/>
    </source>
</evidence>
<dbReference type="AlphaFoldDB" id="A0A7W8EL08"/>
<dbReference type="Proteomes" id="UP000568380">
    <property type="component" value="Unassembled WGS sequence"/>
</dbReference>
<keyword evidence="3 7" id="KW-0378">Hydrolase</keyword>
<dbReference type="PANTHER" id="PTHR11717:SF7">
    <property type="entry name" value="LOW MOLECULAR WEIGHT PHOSPHOTYROSINE PROTEIN PHOSPHATASE"/>
    <property type="match status" value="1"/>
</dbReference>
<feature type="active site" description="Proton donor" evidence="5">
    <location>
        <position position="124"/>
    </location>
</feature>
<dbReference type="GO" id="GO:0004725">
    <property type="term" value="F:protein tyrosine phosphatase activity"/>
    <property type="evidence" value="ECO:0007669"/>
    <property type="project" value="UniProtKB-EC"/>
</dbReference>
<evidence type="ECO:0000313" key="7">
    <source>
        <dbReference type="EMBL" id="MBB5083379.1"/>
    </source>
</evidence>
<dbReference type="InterPro" id="IPR023485">
    <property type="entry name" value="Ptyr_pPase"/>
</dbReference>
<dbReference type="PANTHER" id="PTHR11717">
    <property type="entry name" value="LOW MOLECULAR WEIGHT PROTEIN TYROSINE PHOSPHATASE"/>
    <property type="match status" value="1"/>
</dbReference>
<feature type="active site" evidence="5">
    <location>
        <position position="15"/>
    </location>
</feature>
<keyword evidence="8" id="KW-1185">Reference proteome</keyword>
<evidence type="ECO:0000256" key="1">
    <source>
        <dbReference type="ARBA" id="ARBA00011063"/>
    </source>
</evidence>
<dbReference type="InterPro" id="IPR050438">
    <property type="entry name" value="LMW_PTPase"/>
</dbReference>
<dbReference type="RefSeq" id="WP_184972429.1">
    <property type="nucleotide sequence ID" value="NZ_JACHIN010000017.1"/>
</dbReference>
<sequence>MTYRVCLVCMGNICRSPMAEVVLRATLAEHGLDEVQVDSAGTGDWHVGGPMDQRAAQTLAEHGYDGSAHRARQFTGDWFARYDLVLAMDTANLRTLRRLAPAGQEVRLFRSFDPSAPAEAEVPDPYYGGQDGFDEVLRQVKAASEGLAKHLADELR</sequence>
<dbReference type="PRINTS" id="PR00719">
    <property type="entry name" value="LMWPTPASE"/>
</dbReference>
<dbReference type="SUPFAM" id="SSF52788">
    <property type="entry name" value="Phosphotyrosine protein phosphatases I"/>
    <property type="match status" value="1"/>
</dbReference>
<accession>A0A7W8EL08</accession>
<dbReference type="EMBL" id="JACHIN010000017">
    <property type="protein sequence ID" value="MBB5083379.1"/>
    <property type="molecule type" value="Genomic_DNA"/>
</dbReference>
<protein>
    <recommendedName>
        <fullName evidence="2">protein-tyrosine-phosphatase</fullName>
        <ecNumber evidence="2">3.1.3.48</ecNumber>
    </recommendedName>
</protein>
<gene>
    <name evidence="7" type="ORF">HNR40_008883</name>
</gene>
<comment type="similarity">
    <text evidence="1">Belongs to the low molecular weight phosphotyrosine protein phosphatase family.</text>
</comment>
<dbReference type="Pfam" id="PF01451">
    <property type="entry name" value="LMWPc"/>
    <property type="match status" value="1"/>
</dbReference>
<name>A0A7W8EL08_9ACTN</name>
<feature type="active site" description="Nucleophile" evidence="5">
    <location>
        <position position="9"/>
    </location>
</feature>
<dbReference type="InterPro" id="IPR036196">
    <property type="entry name" value="Ptyr_pPase_sf"/>
</dbReference>